<dbReference type="EMBL" id="CAXITT010000611">
    <property type="protein sequence ID" value="CAL1544278.1"/>
    <property type="molecule type" value="Genomic_DNA"/>
</dbReference>
<protein>
    <submittedName>
        <fullName evidence="2">Uncharacterized protein</fullName>
    </submittedName>
</protein>
<evidence type="ECO:0000313" key="2">
    <source>
        <dbReference type="EMBL" id="CAL1544278.1"/>
    </source>
</evidence>
<dbReference type="Proteomes" id="UP001497497">
    <property type="component" value="Unassembled WGS sequence"/>
</dbReference>
<keyword evidence="3" id="KW-1185">Reference proteome</keyword>
<feature type="region of interest" description="Disordered" evidence="1">
    <location>
        <begin position="39"/>
        <end position="63"/>
    </location>
</feature>
<feature type="non-terminal residue" evidence="2">
    <location>
        <position position="428"/>
    </location>
</feature>
<feature type="compositionally biased region" description="Low complexity" evidence="1">
    <location>
        <begin position="386"/>
        <end position="396"/>
    </location>
</feature>
<feature type="compositionally biased region" description="Polar residues" evidence="1">
    <location>
        <begin position="401"/>
        <end position="428"/>
    </location>
</feature>
<feature type="compositionally biased region" description="Polar residues" evidence="1">
    <location>
        <begin position="307"/>
        <end position="317"/>
    </location>
</feature>
<evidence type="ECO:0000256" key="1">
    <source>
        <dbReference type="SAM" id="MobiDB-lite"/>
    </source>
</evidence>
<feature type="region of interest" description="Disordered" evidence="1">
    <location>
        <begin position="174"/>
        <end position="207"/>
    </location>
</feature>
<feature type="compositionally biased region" description="Polar residues" evidence="1">
    <location>
        <begin position="353"/>
        <end position="373"/>
    </location>
</feature>
<feature type="compositionally biased region" description="Pro residues" evidence="1">
    <location>
        <begin position="53"/>
        <end position="63"/>
    </location>
</feature>
<gene>
    <name evidence="2" type="ORF">GSLYS_00017791001</name>
</gene>
<reference evidence="2 3" key="1">
    <citation type="submission" date="2024-04" db="EMBL/GenBank/DDBJ databases">
        <authorList>
            <consortium name="Genoscope - CEA"/>
            <person name="William W."/>
        </authorList>
    </citation>
    <scope>NUCLEOTIDE SEQUENCE [LARGE SCALE GENOMIC DNA]</scope>
</reference>
<proteinExistence type="predicted"/>
<accession>A0AAV2IHT0</accession>
<sequence length="428" mass="46800">MGSHDNPIHLDGQGMKDNFSSSLNDAFDDIVVNTSGRHITKQTTPKHQMPPTQVNPPRNPPHPGGPVPAFMPLRQQQGYPGMRQKFPVNPYRTGRPHINVNRPMGFRNMRQHHPAMHSNYRQPVAVNANPGMGARGMYPRMRPPFVRALPPPPPHVQQPTQSGGEQEPIVIDLDEDDDDNSHRKGSGWESASSHGQYPHNGQMGGFSGPVGITVPDAVLMTNENLTTSHESEISVRDNFLNESYPTYGNTAQVPTTSQHNSTNNELSGNTSSQIQLDGTQVPIHDSVSMKHRLNRPATGLFDGSPVMHSSSQSSDQVDPTAALQIVVKTFPKLQLPNHGAESGDYYHSRKQNPETGDTVYSQRQNTERGSNTYAPVPYTAGNNNDSSSLESSASESFPYEHSQSSTTESTAYQQNSQKPGSSSESIIG</sequence>
<dbReference type="AlphaFoldDB" id="A0AAV2IHT0"/>
<evidence type="ECO:0000313" key="3">
    <source>
        <dbReference type="Proteomes" id="UP001497497"/>
    </source>
</evidence>
<organism evidence="2 3">
    <name type="scientific">Lymnaea stagnalis</name>
    <name type="common">Great pond snail</name>
    <name type="synonym">Helix stagnalis</name>
    <dbReference type="NCBI Taxonomy" id="6523"/>
    <lineage>
        <taxon>Eukaryota</taxon>
        <taxon>Metazoa</taxon>
        <taxon>Spiralia</taxon>
        <taxon>Lophotrochozoa</taxon>
        <taxon>Mollusca</taxon>
        <taxon>Gastropoda</taxon>
        <taxon>Heterobranchia</taxon>
        <taxon>Euthyneura</taxon>
        <taxon>Panpulmonata</taxon>
        <taxon>Hygrophila</taxon>
        <taxon>Lymnaeoidea</taxon>
        <taxon>Lymnaeidae</taxon>
        <taxon>Lymnaea</taxon>
    </lineage>
</organism>
<feature type="region of interest" description="Disordered" evidence="1">
    <location>
        <begin position="334"/>
        <end position="428"/>
    </location>
</feature>
<feature type="region of interest" description="Disordered" evidence="1">
    <location>
        <begin position="146"/>
        <end position="165"/>
    </location>
</feature>
<feature type="region of interest" description="Disordered" evidence="1">
    <location>
        <begin position="249"/>
        <end position="272"/>
    </location>
</feature>
<name>A0AAV2IHT0_LYMST</name>
<feature type="region of interest" description="Disordered" evidence="1">
    <location>
        <begin position="295"/>
        <end position="319"/>
    </location>
</feature>
<comment type="caution">
    <text evidence="2">The sequence shown here is derived from an EMBL/GenBank/DDBJ whole genome shotgun (WGS) entry which is preliminary data.</text>
</comment>